<evidence type="ECO:0000259" key="1">
    <source>
        <dbReference type="Pfam" id="PF03358"/>
    </source>
</evidence>
<proteinExistence type="predicted"/>
<keyword evidence="3" id="KW-1185">Reference proteome</keyword>
<dbReference type="AlphaFoldDB" id="A0A1L3MIS0"/>
<dbReference type="InterPro" id="IPR050712">
    <property type="entry name" value="NAD(P)H-dep_reductase"/>
</dbReference>
<feature type="domain" description="NADPH-dependent FMN reductase-like" evidence="1">
    <location>
        <begin position="1"/>
        <end position="148"/>
    </location>
</feature>
<gene>
    <name evidence="2" type="ORF">ASJ30_12330</name>
</gene>
<organism evidence="2 3">
    <name type="scientific">Janibacter indicus</name>
    <dbReference type="NCBI Taxonomy" id="857417"/>
    <lineage>
        <taxon>Bacteria</taxon>
        <taxon>Bacillati</taxon>
        <taxon>Actinomycetota</taxon>
        <taxon>Actinomycetes</taxon>
        <taxon>Micrococcales</taxon>
        <taxon>Intrasporangiaceae</taxon>
        <taxon>Janibacter</taxon>
    </lineage>
</organism>
<dbReference type="Pfam" id="PF03358">
    <property type="entry name" value="FMN_red"/>
    <property type="match status" value="1"/>
</dbReference>
<reference evidence="2 3" key="1">
    <citation type="submission" date="2015-11" db="EMBL/GenBank/DDBJ databases">
        <authorList>
            <person name="Zhang Y."/>
            <person name="Guo Z."/>
        </authorList>
    </citation>
    <scope>NUCLEOTIDE SEQUENCE [LARGE SCALE GENOMIC DNA]</scope>
    <source>
        <strain evidence="2 3">YFY001</strain>
    </source>
</reference>
<accession>A0A1L3MIS0</accession>
<protein>
    <submittedName>
        <fullName evidence="2">NADPH-dependent FMN reductase</fullName>
    </submittedName>
</protein>
<dbReference type="PANTHER" id="PTHR30543">
    <property type="entry name" value="CHROMATE REDUCTASE"/>
    <property type="match status" value="1"/>
</dbReference>
<evidence type="ECO:0000313" key="3">
    <source>
        <dbReference type="Proteomes" id="UP000182938"/>
    </source>
</evidence>
<dbReference type="PANTHER" id="PTHR30543:SF21">
    <property type="entry name" value="NAD(P)H-DEPENDENT FMN REDUCTASE LOT6"/>
    <property type="match status" value="1"/>
</dbReference>
<dbReference type="GO" id="GO:0016491">
    <property type="term" value="F:oxidoreductase activity"/>
    <property type="evidence" value="ECO:0007669"/>
    <property type="project" value="InterPro"/>
</dbReference>
<dbReference type="Proteomes" id="UP000182938">
    <property type="component" value="Chromosome"/>
</dbReference>
<sequence>MKIGIIVGSVRQGRAASAVAQWVKSVAERTEDVTFEVVELSEFDLPLLTSATVPGMANRAYDDERVVRWGQAIDSYDGFIFVTPEYNHSIPGAFKNAFDSLAPEWMGKTVGFVSYGAGNGVRAVEHWRTIVANFQMHAVRQQVSLSLFTEFGDNGLQLEERREGELTTLVEQLTDATRKFVLADELAGATR</sequence>
<evidence type="ECO:0000313" key="2">
    <source>
        <dbReference type="EMBL" id="APH02218.1"/>
    </source>
</evidence>
<dbReference type="EMBL" id="CP013290">
    <property type="protein sequence ID" value="APH02218.1"/>
    <property type="molecule type" value="Genomic_DNA"/>
</dbReference>
<dbReference type="GO" id="GO:0005829">
    <property type="term" value="C:cytosol"/>
    <property type="evidence" value="ECO:0007669"/>
    <property type="project" value="TreeGrafter"/>
</dbReference>
<dbReference type="SUPFAM" id="SSF52218">
    <property type="entry name" value="Flavoproteins"/>
    <property type="match status" value="1"/>
</dbReference>
<dbReference type="KEGG" id="jte:ASJ30_12330"/>
<name>A0A1L3MIS0_9MICO</name>
<dbReference type="GO" id="GO:0010181">
    <property type="term" value="F:FMN binding"/>
    <property type="evidence" value="ECO:0007669"/>
    <property type="project" value="TreeGrafter"/>
</dbReference>
<dbReference type="InterPro" id="IPR029039">
    <property type="entry name" value="Flavoprotein-like_sf"/>
</dbReference>
<dbReference type="RefSeq" id="WP_072625372.1">
    <property type="nucleotide sequence ID" value="NZ_CP013290.1"/>
</dbReference>
<dbReference type="InterPro" id="IPR005025">
    <property type="entry name" value="FMN_Rdtase-like_dom"/>
</dbReference>
<dbReference type="Gene3D" id="3.40.50.360">
    <property type="match status" value="1"/>
</dbReference>